<dbReference type="Proteomes" id="UP000005226">
    <property type="component" value="Chromosome 6"/>
</dbReference>
<organism evidence="1 2">
    <name type="scientific">Takifugu rubripes</name>
    <name type="common">Japanese pufferfish</name>
    <name type="synonym">Fugu rubripes</name>
    <dbReference type="NCBI Taxonomy" id="31033"/>
    <lineage>
        <taxon>Eukaryota</taxon>
        <taxon>Metazoa</taxon>
        <taxon>Chordata</taxon>
        <taxon>Craniata</taxon>
        <taxon>Vertebrata</taxon>
        <taxon>Euteleostomi</taxon>
        <taxon>Actinopterygii</taxon>
        <taxon>Neopterygii</taxon>
        <taxon>Teleostei</taxon>
        <taxon>Neoteleostei</taxon>
        <taxon>Acanthomorphata</taxon>
        <taxon>Eupercaria</taxon>
        <taxon>Tetraodontiformes</taxon>
        <taxon>Tetradontoidea</taxon>
        <taxon>Tetraodontidae</taxon>
        <taxon>Takifugu</taxon>
    </lineage>
</organism>
<reference evidence="1 2" key="1">
    <citation type="journal article" date="2011" name="Genome Biol. Evol.">
        <title>Integration of the genetic map and genome assembly of fugu facilitates insights into distinct features of genome evolution in teleosts and mammals.</title>
        <authorList>
            <person name="Kai W."/>
            <person name="Kikuchi K."/>
            <person name="Tohari S."/>
            <person name="Chew A.K."/>
            <person name="Tay A."/>
            <person name="Fujiwara A."/>
            <person name="Hosoya S."/>
            <person name="Suetake H."/>
            <person name="Naruse K."/>
            <person name="Brenner S."/>
            <person name="Suzuki Y."/>
            <person name="Venkatesh B."/>
        </authorList>
    </citation>
    <scope>NUCLEOTIDE SEQUENCE [LARGE SCALE GENOMIC DNA]</scope>
</reference>
<evidence type="ECO:0000313" key="2">
    <source>
        <dbReference type="Proteomes" id="UP000005226"/>
    </source>
</evidence>
<accession>A0A3B5JX80</accession>
<keyword evidence="2" id="KW-1185">Reference proteome</keyword>
<dbReference type="Ensembl" id="ENSTRUT00000049763.2">
    <property type="protein sequence ID" value="ENSTRUP00000049549.2"/>
    <property type="gene ID" value="ENSTRUG00000025169.2"/>
</dbReference>
<name>A0A3B5JX80_TAKRU</name>
<proteinExistence type="predicted"/>
<dbReference type="AlphaFoldDB" id="A0A3B5JX80"/>
<protein>
    <submittedName>
        <fullName evidence="1">Uncharacterized protein</fullName>
    </submittedName>
</protein>
<reference evidence="1" key="3">
    <citation type="submission" date="2025-09" db="UniProtKB">
        <authorList>
            <consortium name="Ensembl"/>
        </authorList>
    </citation>
    <scope>IDENTIFICATION</scope>
</reference>
<sequence length="90" mass="10372">GGFPVRAPNFSRKRVAMLCKQTRFRNDLSPHPLPQLRNEQLHLGPQHQGRHNEPGFIFNHVTVRVDTNMGKYGRRHMEMPSVCSGKLLWG</sequence>
<dbReference type="InParanoid" id="A0A3B5JX80"/>
<evidence type="ECO:0000313" key="1">
    <source>
        <dbReference type="Ensembl" id="ENSTRUP00000049549.2"/>
    </source>
</evidence>
<reference evidence="1" key="2">
    <citation type="submission" date="2025-08" db="UniProtKB">
        <authorList>
            <consortium name="Ensembl"/>
        </authorList>
    </citation>
    <scope>IDENTIFICATION</scope>
</reference>